<dbReference type="EMBL" id="LIHL02000012">
    <property type="protein sequence ID" value="KAF5452184.1"/>
    <property type="molecule type" value="Genomic_DNA"/>
</dbReference>
<dbReference type="CDD" id="cd01650">
    <property type="entry name" value="RT_nLTR_like"/>
    <property type="match status" value="1"/>
</dbReference>
<protein>
    <recommendedName>
        <fullName evidence="1">Reverse transcriptase zinc-binding domain-containing protein</fullName>
    </recommendedName>
</protein>
<accession>A0A833WYZ6</accession>
<reference evidence="2" key="2">
    <citation type="submission" date="2020-03" db="EMBL/GenBank/DDBJ databases">
        <title>Walnut 2.0.</title>
        <authorList>
            <person name="Marrano A."/>
            <person name="Britton M."/>
            <person name="Zimin A.V."/>
            <person name="Zaini P.A."/>
            <person name="Workman R."/>
            <person name="Puiu D."/>
            <person name="Bianco L."/>
            <person name="Allen B.J."/>
            <person name="Troggio M."/>
            <person name="Leslie C.A."/>
            <person name="Timp W."/>
            <person name="Dendekar A."/>
            <person name="Salzberg S.L."/>
            <person name="Neale D.B."/>
        </authorList>
    </citation>
    <scope>NUCLEOTIDE SEQUENCE</scope>
    <source>
        <tissue evidence="2">Leaves</tissue>
    </source>
</reference>
<reference evidence="2" key="1">
    <citation type="submission" date="2015-10" db="EMBL/GenBank/DDBJ databases">
        <authorList>
            <person name="Martinez-Garcia P.J."/>
            <person name="Crepeau M.W."/>
            <person name="Puiu D."/>
            <person name="Gonzalez-Ibeas D."/>
            <person name="Whalen J."/>
            <person name="Stevens K."/>
            <person name="Paul R."/>
            <person name="Butterfield T."/>
            <person name="Britton M."/>
            <person name="Reagan R."/>
            <person name="Chakraborty S."/>
            <person name="Walawage S.L."/>
            <person name="Vasquez-Gross H.A."/>
            <person name="Cardeno C."/>
            <person name="Famula R."/>
            <person name="Pratt K."/>
            <person name="Kuruganti S."/>
            <person name="Aradhya M.K."/>
            <person name="Leslie C.A."/>
            <person name="Dandekar A.M."/>
            <person name="Salzberg S.L."/>
            <person name="Wegrzyn J.L."/>
            <person name="Langley C.H."/>
            <person name="Neale D.B."/>
        </authorList>
    </citation>
    <scope>NUCLEOTIDE SEQUENCE</scope>
    <source>
        <tissue evidence="2">Leaves</tissue>
    </source>
</reference>
<dbReference type="Gramene" id="Jr12_09610_p1">
    <property type="protein sequence ID" value="cds.Jr12_09610_p1"/>
    <property type="gene ID" value="Jr12_09610"/>
</dbReference>
<evidence type="ECO:0000313" key="2">
    <source>
        <dbReference type="EMBL" id="KAF5452184.1"/>
    </source>
</evidence>
<organism evidence="2 3">
    <name type="scientific">Juglans regia</name>
    <name type="common">English walnut</name>
    <dbReference type="NCBI Taxonomy" id="51240"/>
    <lineage>
        <taxon>Eukaryota</taxon>
        <taxon>Viridiplantae</taxon>
        <taxon>Streptophyta</taxon>
        <taxon>Embryophyta</taxon>
        <taxon>Tracheophyta</taxon>
        <taxon>Spermatophyta</taxon>
        <taxon>Magnoliopsida</taxon>
        <taxon>eudicotyledons</taxon>
        <taxon>Gunneridae</taxon>
        <taxon>Pentapetalae</taxon>
        <taxon>rosids</taxon>
        <taxon>fabids</taxon>
        <taxon>Fagales</taxon>
        <taxon>Juglandaceae</taxon>
        <taxon>Juglans</taxon>
    </lineage>
</organism>
<evidence type="ECO:0000259" key="1">
    <source>
        <dbReference type="Pfam" id="PF13966"/>
    </source>
</evidence>
<gene>
    <name evidence="2" type="ORF">F2P56_027211</name>
</gene>
<dbReference type="InterPro" id="IPR052343">
    <property type="entry name" value="Retrotransposon-Effector_Assoc"/>
</dbReference>
<sequence length="606" mass="68287">MSTSPMKQFTHEEVQAAIFQTNPLGSPGPDGFPTQFYQKHWEVVGGEVCRFVLQVLNQVGSLKEANDTFISLITKVKNPKRVAEYRPISLCNVLYKIVSKTLANRLKGRKGFVALQSDMSKANDRVEWRFVEAVMKKIGGLNQGDPLSPYIFILCAEALSALLHKVEQCGDITSVPIGRSSTSVSHLFFADDNLLFCKAYTEELTRVLKILDLYEQASGQLAGIKSPGTFEKHLGLPAIVGREKIAACHSLIDKIWTRVVNWKTKNISAAGKEILLKTVLQAIPTYSMGIFLLPASITRKLNQFLKKFWWGYNEDSSKIYKAGGCYRIPPLVARVFKQKYFNQISSLRADDCWCATVSDLIEPNLKLWKEDILQEIFSTQEIEAIKAITISLGGRADKMVWQLTNNGQYTVKSGYHLHRELESEIEGEPSSRSRDKVVWKVLWKKRVAPVVYMFIWRACSEALPTLANLKRRKIVEDNLCSRCKQEPETSGHRLDSDELEEVAVTLRGIWTRGNEAMHGKGFKHPAVLSQKAKAELVSHEEANKTSQHNPVQSTQMVHKWSKPIEGFYKVNWDAAMKVDKGRIGVGVIIRDHQGQVIGALHASRCL</sequence>
<dbReference type="InterPro" id="IPR026960">
    <property type="entry name" value="RVT-Znf"/>
</dbReference>
<dbReference type="Proteomes" id="UP000619265">
    <property type="component" value="Unassembled WGS sequence"/>
</dbReference>
<dbReference type="InterPro" id="IPR043502">
    <property type="entry name" value="DNA/RNA_pol_sf"/>
</dbReference>
<name>A0A833WYZ6_JUGRE</name>
<dbReference type="PANTHER" id="PTHR46890:SF48">
    <property type="entry name" value="RNA-DIRECTED DNA POLYMERASE"/>
    <property type="match status" value="1"/>
</dbReference>
<feature type="domain" description="Reverse transcriptase zinc-binding" evidence="1">
    <location>
        <begin position="409"/>
        <end position="492"/>
    </location>
</feature>
<dbReference type="Pfam" id="PF13966">
    <property type="entry name" value="zf-RVT"/>
    <property type="match status" value="1"/>
</dbReference>
<evidence type="ECO:0000313" key="3">
    <source>
        <dbReference type="Proteomes" id="UP000619265"/>
    </source>
</evidence>
<dbReference type="PANTHER" id="PTHR46890">
    <property type="entry name" value="NON-LTR RETROLELEMENT REVERSE TRANSCRIPTASE-LIKE PROTEIN-RELATED"/>
    <property type="match status" value="1"/>
</dbReference>
<dbReference type="SUPFAM" id="SSF56672">
    <property type="entry name" value="DNA/RNA polymerases"/>
    <property type="match status" value="1"/>
</dbReference>
<comment type="caution">
    <text evidence="2">The sequence shown here is derived from an EMBL/GenBank/DDBJ whole genome shotgun (WGS) entry which is preliminary data.</text>
</comment>
<dbReference type="AlphaFoldDB" id="A0A833WYZ6"/>
<proteinExistence type="predicted"/>